<dbReference type="InterPro" id="IPR006652">
    <property type="entry name" value="Kelch_1"/>
</dbReference>
<dbReference type="PANTHER" id="PTHR46122">
    <property type="entry name" value="GALACTOSE OXIDASE/KELCH REPEAT PROTEIN-RELATED"/>
    <property type="match status" value="1"/>
</dbReference>
<evidence type="ECO:0000313" key="4">
    <source>
        <dbReference type="EMBL" id="KAG6501334.1"/>
    </source>
</evidence>
<evidence type="ECO:0008006" key="6">
    <source>
        <dbReference type="Google" id="ProtNLM"/>
    </source>
</evidence>
<dbReference type="SMART" id="SM00612">
    <property type="entry name" value="Kelch"/>
    <property type="match status" value="2"/>
</dbReference>
<comment type="caution">
    <text evidence="4">The sequence shown here is derived from an EMBL/GenBank/DDBJ whole genome shotgun (WGS) entry which is preliminary data.</text>
</comment>
<dbReference type="EMBL" id="JACMSC010000011">
    <property type="protein sequence ID" value="KAG6501334.1"/>
    <property type="molecule type" value="Genomic_DNA"/>
</dbReference>
<dbReference type="SUPFAM" id="SSF81383">
    <property type="entry name" value="F-box domain"/>
    <property type="match status" value="1"/>
</dbReference>
<dbReference type="Proteomes" id="UP000734854">
    <property type="component" value="Unassembled WGS sequence"/>
</dbReference>
<keyword evidence="1" id="KW-0880">Kelch repeat</keyword>
<proteinExistence type="predicted"/>
<dbReference type="Gene3D" id="2.120.10.80">
    <property type="entry name" value="Kelch-type beta propeller"/>
    <property type="match status" value="1"/>
</dbReference>
<gene>
    <name evidence="4" type="ORF">ZIOFF_041213</name>
</gene>
<organism evidence="4 5">
    <name type="scientific">Zingiber officinale</name>
    <name type="common">Ginger</name>
    <name type="synonym">Amomum zingiber</name>
    <dbReference type="NCBI Taxonomy" id="94328"/>
    <lineage>
        <taxon>Eukaryota</taxon>
        <taxon>Viridiplantae</taxon>
        <taxon>Streptophyta</taxon>
        <taxon>Embryophyta</taxon>
        <taxon>Tracheophyta</taxon>
        <taxon>Spermatophyta</taxon>
        <taxon>Magnoliopsida</taxon>
        <taxon>Liliopsida</taxon>
        <taxon>Zingiberales</taxon>
        <taxon>Zingiberaceae</taxon>
        <taxon>Zingiber</taxon>
    </lineage>
</organism>
<dbReference type="Pfam" id="PF01344">
    <property type="entry name" value="Kelch_1"/>
    <property type="match status" value="2"/>
</dbReference>
<keyword evidence="2" id="KW-0677">Repeat</keyword>
<feature type="region of interest" description="Disordered" evidence="3">
    <location>
        <begin position="186"/>
        <end position="212"/>
    </location>
</feature>
<dbReference type="GO" id="GO:0005634">
    <property type="term" value="C:nucleus"/>
    <property type="evidence" value="ECO:0007669"/>
    <property type="project" value="TreeGrafter"/>
</dbReference>
<evidence type="ECO:0000313" key="5">
    <source>
        <dbReference type="Proteomes" id="UP000734854"/>
    </source>
</evidence>
<dbReference type="SUPFAM" id="SSF117281">
    <property type="entry name" value="Kelch motif"/>
    <property type="match status" value="1"/>
</dbReference>
<accession>A0A8J5GDH8</accession>
<evidence type="ECO:0000256" key="3">
    <source>
        <dbReference type="SAM" id="MobiDB-lite"/>
    </source>
</evidence>
<protein>
    <recommendedName>
        <fullName evidence="6">F-box/kelch-repeat protein</fullName>
    </recommendedName>
</protein>
<evidence type="ECO:0000256" key="1">
    <source>
        <dbReference type="ARBA" id="ARBA00022441"/>
    </source>
</evidence>
<reference evidence="4 5" key="1">
    <citation type="submission" date="2020-08" db="EMBL/GenBank/DDBJ databases">
        <title>Plant Genome Project.</title>
        <authorList>
            <person name="Zhang R.-G."/>
        </authorList>
    </citation>
    <scope>NUCLEOTIDE SEQUENCE [LARGE SCALE GENOMIC DNA]</scope>
    <source>
        <tissue evidence="4">Rhizome</tissue>
    </source>
</reference>
<dbReference type="PANTHER" id="PTHR46122:SF25">
    <property type="entry name" value="REPEAT-CONTAINING F-BOX FAMILY PROTEIN, PUTATIVE, EXPRESSED-RELATED"/>
    <property type="match status" value="1"/>
</dbReference>
<dbReference type="InterPro" id="IPR015915">
    <property type="entry name" value="Kelch-typ_b-propeller"/>
</dbReference>
<name>A0A8J5GDH8_ZINOF</name>
<evidence type="ECO:0000256" key="2">
    <source>
        <dbReference type="ARBA" id="ARBA00022737"/>
    </source>
</evidence>
<dbReference type="AlphaFoldDB" id="A0A8J5GDH8"/>
<dbReference type="InterPro" id="IPR036047">
    <property type="entry name" value="F-box-like_dom_sf"/>
</dbReference>
<sequence>MFFARHSILELDPLIEKLRRLMQCMHVLMSRPPHKDQIPHFEWHKERKVCIKVHQLDQEEASIQKLDTKARLNSSGLPCRFMLLHLPRAVSYLGCLLDPSIFLLGIYSKKFSKKPKSFGFWNCWCAHSSGGRVAFCHPGLQFANSLAGRHSEAAVCKNPLGISMEYHFLESSDKKKRHLDEDLQVQEPEERDLEDKVKRNKSPQHPSTPEIKDMDLSLRKLDSQARYREYSFDSSINRLGRELIISCFLHLSRSEYGAVASVNRMFHSLIHSGELYQLRCKMGIVEHWVYFSCNVLEWEGYDPYRGRWISVPKMPPTESFMCSDKESLAVGTELLVFGKEVNSHIVLRYSFLTNSWSPGVVMNSPRCLFGSASLGEKAVIAGGTNAKGDILSSAELYNSRTHTWETLPSMNQARKMCSGVFMDGNFYVIGGMANNTKILTCGEEYDFKRGSWRLIPNMSAGLNGARGAPPLVAVVNNELYAAHYADKDLRKYDKVNNKWIVLGRLPESSFSMNGWGLAFRACGEWLIVIGGTKGSHGGGMIELNSWIPNGGPPEWQLIASKHSGSFVYNSMFMGENFIASHKPRKRRIGSQRPVHTVAKYSTAAEYLTTLTRDSCTFRSTLSFLLQKYMSESRAKQLRNSCKEKRSCSVSLGHAYGNQPGDLASVSNFNKHGSWPTKTERSPELHHNQIIVTLVSNQSILSLEGLDDRVVPWVRKVLQKVLKWPFARLIISFSLDSSAGAKLRGSGVADFIWRQAVAFEDRILVDAAGVLDLLPPSDLLVVEENELDDEERGVGDEVLGLAGVVPRRRIYDADLGQDLRKQHPVHAEHGPAPVDELRLHEPPDVLRVLRQSKGVEPWQTIARGGKARDPFALLGLMASTLKVEDGEHLAVNTLCGGSFLGDPPVKNLDLELNGRRAAAEACIAAVAILDGRVNPVEHRRRVFWRGDVLAAAMVAPACVVVNGEGMLWSESRIVLWPLVLLDFLVMDG</sequence>
<dbReference type="FunFam" id="2.120.10.80:FF:000007">
    <property type="entry name" value="F-box/kelch-repeat protein SKIP11"/>
    <property type="match status" value="1"/>
</dbReference>
<dbReference type="InterPro" id="IPR052439">
    <property type="entry name" value="F-box/Kelch-repeat"/>
</dbReference>
<keyword evidence="5" id="KW-1185">Reference proteome</keyword>